<gene>
    <name evidence="2" type="ORF">EUX98_g3011</name>
</gene>
<name>A0A4S4MXL5_9APHY</name>
<evidence type="ECO:0000313" key="3">
    <source>
        <dbReference type="Proteomes" id="UP000308730"/>
    </source>
</evidence>
<dbReference type="OrthoDB" id="66144at2759"/>
<feature type="region of interest" description="Disordered" evidence="1">
    <location>
        <begin position="35"/>
        <end position="55"/>
    </location>
</feature>
<dbReference type="Proteomes" id="UP000308730">
    <property type="component" value="Unassembled WGS sequence"/>
</dbReference>
<dbReference type="EMBL" id="SGPM01000055">
    <property type="protein sequence ID" value="THH31186.1"/>
    <property type="molecule type" value="Genomic_DNA"/>
</dbReference>
<keyword evidence="3" id="KW-1185">Reference proteome</keyword>
<evidence type="ECO:0000313" key="2">
    <source>
        <dbReference type="EMBL" id="THH31186.1"/>
    </source>
</evidence>
<evidence type="ECO:0000256" key="1">
    <source>
        <dbReference type="SAM" id="MobiDB-lite"/>
    </source>
</evidence>
<organism evidence="2 3">
    <name type="scientific">Antrodiella citrinella</name>
    <dbReference type="NCBI Taxonomy" id="2447956"/>
    <lineage>
        <taxon>Eukaryota</taxon>
        <taxon>Fungi</taxon>
        <taxon>Dikarya</taxon>
        <taxon>Basidiomycota</taxon>
        <taxon>Agaricomycotina</taxon>
        <taxon>Agaricomycetes</taxon>
        <taxon>Polyporales</taxon>
        <taxon>Steccherinaceae</taxon>
        <taxon>Antrodiella</taxon>
    </lineage>
</organism>
<reference evidence="2 3" key="1">
    <citation type="submission" date="2019-02" db="EMBL/GenBank/DDBJ databases">
        <title>Genome sequencing of the rare red list fungi Antrodiella citrinella (Flaviporus citrinellus).</title>
        <authorList>
            <person name="Buettner E."/>
            <person name="Kellner H."/>
        </authorList>
    </citation>
    <scope>NUCLEOTIDE SEQUENCE [LARGE SCALE GENOMIC DNA]</scope>
    <source>
        <strain evidence="2 3">DSM 108506</strain>
    </source>
</reference>
<comment type="caution">
    <text evidence="2">The sequence shown here is derived from an EMBL/GenBank/DDBJ whole genome shotgun (WGS) entry which is preliminary data.</text>
</comment>
<protein>
    <recommendedName>
        <fullName evidence="4">Methyltransferase type 11 domain-containing protein</fullName>
    </recommendedName>
</protein>
<sequence>MQFTAEAFKTRTTLSCSTWTFQDIADGALADQLKDSAPVPHPVTSEEAEQEAESDLPNQAVEMTICSFALHLIDSPSELFALLWEISLRSRWLVVLAPHKKPEMKLGWGWVKWDADEWTECPMTRSDGEFLQDRVHCRVYRSVNIP</sequence>
<evidence type="ECO:0008006" key="4">
    <source>
        <dbReference type="Google" id="ProtNLM"/>
    </source>
</evidence>
<dbReference type="AlphaFoldDB" id="A0A4S4MXL5"/>
<accession>A0A4S4MXL5</accession>
<proteinExistence type="predicted"/>